<dbReference type="Proteomes" id="UP000233837">
    <property type="component" value="Unassembled WGS sequence"/>
</dbReference>
<accession>A0A2I0X032</accession>
<proteinExistence type="predicted"/>
<evidence type="ECO:0000313" key="2">
    <source>
        <dbReference type="Proteomes" id="UP000233837"/>
    </source>
</evidence>
<gene>
    <name evidence="1" type="ORF">MA16_Dca015292</name>
</gene>
<sequence length="89" mass="10451">MLKVATYHQRVARHYNRRIKSRHISIGDLVLRSIEVAGKDPQCNKLSPLWEGPYLVTGVMKLKTFKLKDAEGKMLPRTWNVDNLHKYYK</sequence>
<protein>
    <submittedName>
        <fullName evidence="1">Uncharacterized protein</fullName>
    </submittedName>
</protein>
<evidence type="ECO:0000313" key="1">
    <source>
        <dbReference type="EMBL" id="PKU81263.1"/>
    </source>
</evidence>
<name>A0A2I0X032_9ASPA</name>
<dbReference type="AlphaFoldDB" id="A0A2I0X032"/>
<reference evidence="1 2" key="2">
    <citation type="journal article" date="2017" name="Nature">
        <title>The Apostasia genome and the evolution of orchids.</title>
        <authorList>
            <person name="Zhang G.Q."/>
            <person name="Liu K.W."/>
            <person name="Li Z."/>
            <person name="Lohaus R."/>
            <person name="Hsiao Y.Y."/>
            <person name="Niu S.C."/>
            <person name="Wang J.Y."/>
            <person name="Lin Y.C."/>
            <person name="Xu Q."/>
            <person name="Chen L.J."/>
            <person name="Yoshida K."/>
            <person name="Fujiwara S."/>
            <person name="Wang Z.W."/>
            <person name="Zhang Y.Q."/>
            <person name="Mitsuda N."/>
            <person name="Wang M."/>
            <person name="Liu G.H."/>
            <person name="Pecoraro L."/>
            <person name="Huang H.X."/>
            <person name="Xiao X.J."/>
            <person name="Lin M."/>
            <person name="Wu X.Y."/>
            <person name="Wu W.L."/>
            <person name="Chen Y.Y."/>
            <person name="Chang S.B."/>
            <person name="Sakamoto S."/>
            <person name="Ohme-Takagi M."/>
            <person name="Yagi M."/>
            <person name="Zeng S.J."/>
            <person name="Shen C.Y."/>
            <person name="Yeh C.M."/>
            <person name="Luo Y.B."/>
            <person name="Tsai W.C."/>
            <person name="Van de Peer Y."/>
            <person name="Liu Z.J."/>
        </authorList>
    </citation>
    <scope>NUCLEOTIDE SEQUENCE [LARGE SCALE GENOMIC DNA]</scope>
    <source>
        <tissue evidence="1">The whole plant</tissue>
    </source>
</reference>
<dbReference type="EMBL" id="KZ502271">
    <property type="protein sequence ID" value="PKU81263.1"/>
    <property type="molecule type" value="Genomic_DNA"/>
</dbReference>
<reference evidence="1 2" key="1">
    <citation type="journal article" date="2016" name="Sci. Rep.">
        <title>The Dendrobium catenatum Lindl. genome sequence provides insights into polysaccharide synthase, floral development and adaptive evolution.</title>
        <authorList>
            <person name="Zhang G.Q."/>
            <person name="Xu Q."/>
            <person name="Bian C."/>
            <person name="Tsai W.C."/>
            <person name="Yeh C.M."/>
            <person name="Liu K.W."/>
            <person name="Yoshida K."/>
            <person name="Zhang L.S."/>
            <person name="Chang S.B."/>
            <person name="Chen F."/>
            <person name="Shi Y."/>
            <person name="Su Y.Y."/>
            <person name="Zhang Y.Q."/>
            <person name="Chen L.J."/>
            <person name="Yin Y."/>
            <person name="Lin M."/>
            <person name="Huang H."/>
            <person name="Deng H."/>
            <person name="Wang Z.W."/>
            <person name="Zhu S.L."/>
            <person name="Zhao X."/>
            <person name="Deng C."/>
            <person name="Niu S.C."/>
            <person name="Huang J."/>
            <person name="Wang M."/>
            <person name="Liu G.H."/>
            <person name="Yang H.J."/>
            <person name="Xiao X.J."/>
            <person name="Hsiao Y.Y."/>
            <person name="Wu W.L."/>
            <person name="Chen Y.Y."/>
            <person name="Mitsuda N."/>
            <person name="Ohme-Takagi M."/>
            <person name="Luo Y.B."/>
            <person name="Van de Peer Y."/>
            <person name="Liu Z.J."/>
        </authorList>
    </citation>
    <scope>NUCLEOTIDE SEQUENCE [LARGE SCALE GENOMIC DNA]</scope>
    <source>
        <tissue evidence="1">The whole plant</tissue>
    </source>
</reference>
<keyword evidence="2" id="KW-1185">Reference proteome</keyword>
<organism evidence="1 2">
    <name type="scientific">Dendrobium catenatum</name>
    <dbReference type="NCBI Taxonomy" id="906689"/>
    <lineage>
        <taxon>Eukaryota</taxon>
        <taxon>Viridiplantae</taxon>
        <taxon>Streptophyta</taxon>
        <taxon>Embryophyta</taxon>
        <taxon>Tracheophyta</taxon>
        <taxon>Spermatophyta</taxon>
        <taxon>Magnoliopsida</taxon>
        <taxon>Liliopsida</taxon>
        <taxon>Asparagales</taxon>
        <taxon>Orchidaceae</taxon>
        <taxon>Epidendroideae</taxon>
        <taxon>Malaxideae</taxon>
        <taxon>Dendrobiinae</taxon>
        <taxon>Dendrobium</taxon>
    </lineage>
</organism>